<dbReference type="Proteomes" id="UP001218188">
    <property type="component" value="Unassembled WGS sequence"/>
</dbReference>
<evidence type="ECO:0008006" key="4">
    <source>
        <dbReference type="Google" id="ProtNLM"/>
    </source>
</evidence>
<proteinExistence type="predicted"/>
<organism evidence="2 3">
    <name type="scientific">Mycena alexandri</name>
    <dbReference type="NCBI Taxonomy" id="1745969"/>
    <lineage>
        <taxon>Eukaryota</taxon>
        <taxon>Fungi</taxon>
        <taxon>Dikarya</taxon>
        <taxon>Basidiomycota</taxon>
        <taxon>Agaricomycotina</taxon>
        <taxon>Agaricomycetes</taxon>
        <taxon>Agaricomycetidae</taxon>
        <taxon>Agaricales</taxon>
        <taxon>Marasmiineae</taxon>
        <taxon>Mycenaceae</taxon>
        <taxon>Mycena</taxon>
    </lineage>
</organism>
<sequence>RMTSAAKLVAEIEDISSAIDRQKQVLADLETSRSNVRRELNALCDPIARLPLEISSNIFIKCLPEMPLPLPSGAPLIFLSVCHLWSDIAVSTASLWTSLRVESSPKQGFLETWLARARSLPLDLSL</sequence>
<evidence type="ECO:0000313" key="3">
    <source>
        <dbReference type="Proteomes" id="UP001218188"/>
    </source>
</evidence>
<dbReference type="EMBL" id="JARJCM010000112">
    <property type="protein sequence ID" value="KAJ7028432.1"/>
    <property type="molecule type" value="Genomic_DNA"/>
</dbReference>
<keyword evidence="3" id="KW-1185">Reference proteome</keyword>
<evidence type="ECO:0000256" key="1">
    <source>
        <dbReference type="SAM" id="Coils"/>
    </source>
</evidence>
<feature type="non-terminal residue" evidence="2">
    <location>
        <position position="1"/>
    </location>
</feature>
<evidence type="ECO:0000313" key="2">
    <source>
        <dbReference type="EMBL" id="KAJ7028432.1"/>
    </source>
</evidence>
<name>A0AAD6WX39_9AGAR</name>
<comment type="caution">
    <text evidence="2">The sequence shown here is derived from an EMBL/GenBank/DDBJ whole genome shotgun (WGS) entry which is preliminary data.</text>
</comment>
<accession>A0AAD6WX39</accession>
<feature type="coiled-coil region" evidence="1">
    <location>
        <begin position="12"/>
        <end position="39"/>
    </location>
</feature>
<gene>
    <name evidence="2" type="ORF">C8F04DRAFT_874182</name>
</gene>
<keyword evidence="1" id="KW-0175">Coiled coil</keyword>
<reference evidence="2" key="1">
    <citation type="submission" date="2023-03" db="EMBL/GenBank/DDBJ databases">
        <title>Massive genome expansion in bonnet fungi (Mycena s.s.) driven by repeated elements and novel gene families across ecological guilds.</title>
        <authorList>
            <consortium name="Lawrence Berkeley National Laboratory"/>
            <person name="Harder C.B."/>
            <person name="Miyauchi S."/>
            <person name="Viragh M."/>
            <person name="Kuo A."/>
            <person name="Thoen E."/>
            <person name="Andreopoulos B."/>
            <person name="Lu D."/>
            <person name="Skrede I."/>
            <person name="Drula E."/>
            <person name="Henrissat B."/>
            <person name="Morin E."/>
            <person name="Kohler A."/>
            <person name="Barry K."/>
            <person name="LaButti K."/>
            <person name="Morin E."/>
            <person name="Salamov A."/>
            <person name="Lipzen A."/>
            <person name="Mereny Z."/>
            <person name="Hegedus B."/>
            <person name="Baldrian P."/>
            <person name="Stursova M."/>
            <person name="Weitz H."/>
            <person name="Taylor A."/>
            <person name="Grigoriev I.V."/>
            <person name="Nagy L.G."/>
            <person name="Martin F."/>
            <person name="Kauserud H."/>
        </authorList>
    </citation>
    <scope>NUCLEOTIDE SEQUENCE</scope>
    <source>
        <strain evidence="2">CBHHK200</strain>
    </source>
</reference>
<dbReference type="AlphaFoldDB" id="A0AAD6WX39"/>
<feature type="non-terminal residue" evidence="2">
    <location>
        <position position="126"/>
    </location>
</feature>
<protein>
    <recommendedName>
        <fullName evidence="4">F-box domain-containing protein</fullName>
    </recommendedName>
</protein>